<evidence type="ECO:0000313" key="3">
    <source>
        <dbReference type="EMBL" id="KAL3803924.1"/>
    </source>
</evidence>
<comment type="caution">
    <text evidence="3">The sequence shown here is derived from an EMBL/GenBank/DDBJ whole genome shotgun (WGS) entry which is preliminary data.</text>
</comment>
<sequence>MRSVLILSYAVAGSIVAAFSVNDGQIGINSLERCNEAFARVEVETNNRISRRSFINISGATLTGAIASPSLSCAATKEDSANGKIILNSLQAEIAIENDPLALVDCISNLYKQIESKYTQNGLVDYISIGTDADFPKLEKEMSKLENVSLKSMNTPTKMAFVINLYNTLIRVAFVTAGIPKNDLTRLSFFDKVAVNVGGDIFTFNDLENGILSANSVPPYHLTKPFGKGDLRESFALTQTDPRIHFALNCGAKSCPAVRRYSADRLEEELQAAAIAFCDDDSNVLLDGPKAELRVSKIFKWYNGDFSKGRVPLQILNYLTGEKKATLDELVKSKSVSVDFAAYDWTTNDSRSKTFG</sequence>
<keyword evidence="4" id="KW-1185">Reference proteome</keyword>
<evidence type="ECO:0000256" key="1">
    <source>
        <dbReference type="SAM" id="SignalP"/>
    </source>
</evidence>
<keyword evidence="1" id="KW-0732">Signal</keyword>
<evidence type="ECO:0000259" key="2">
    <source>
        <dbReference type="Pfam" id="PF04784"/>
    </source>
</evidence>
<accession>A0ABD3QVK6</accession>
<dbReference type="EMBL" id="JALLPJ020000061">
    <property type="protein sequence ID" value="KAL3803924.1"/>
    <property type="molecule type" value="Genomic_DNA"/>
</dbReference>
<reference evidence="3 4" key="1">
    <citation type="submission" date="2024-10" db="EMBL/GenBank/DDBJ databases">
        <title>Updated reference genomes for cyclostephanoid diatoms.</title>
        <authorList>
            <person name="Roberts W.R."/>
            <person name="Alverson A.J."/>
        </authorList>
    </citation>
    <scope>NUCLEOTIDE SEQUENCE [LARGE SCALE GENOMIC DNA]</scope>
    <source>
        <strain evidence="3 4">AJA010-31</strain>
    </source>
</reference>
<dbReference type="AlphaFoldDB" id="A0ABD3QVK6"/>
<feature type="domain" description="DUF547" evidence="2">
    <location>
        <begin position="151"/>
        <end position="277"/>
    </location>
</feature>
<proteinExistence type="predicted"/>
<dbReference type="PANTHER" id="PTHR46361">
    <property type="entry name" value="ELECTRON CARRIER/ PROTEIN DISULFIDE OXIDOREDUCTASE"/>
    <property type="match status" value="1"/>
</dbReference>
<dbReference type="Proteomes" id="UP001530400">
    <property type="component" value="Unassembled WGS sequence"/>
</dbReference>
<organism evidence="3 4">
    <name type="scientific">Cyclotella atomus</name>
    <dbReference type="NCBI Taxonomy" id="382360"/>
    <lineage>
        <taxon>Eukaryota</taxon>
        <taxon>Sar</taxon>
        <taxon>Stramenopiles</taxon>
        <taxon>Ochrophyta</taxon>
        <taxon>Bacillariophyta</taxon>
        <taxon>Coscinodiscophyceae</taxon>
        <taxon>Thalassiosirophycidae</taxon>
        <taxon>Stephanodiscales</taxon>
        <taxon>Stephanodiscaceae</taxon>
        <taxon>Cyclotella</taxon>
    </lineage>
</organism>
<dbReference type="InterPro" id="IPR006869">
    <property type="entry name" value="DUF547"/>
</dbReference>
<dbReference type="PANTHER" id="PTHR46361:SF3">
    <property type="entry name" value="ELECTRON CARRIER_ PROTEIN DISULFIDE OXIDOREDUCTASE"/>
    <property type="match status" value="1"/>
</dbReference>
<dbReference type="Pfam" id="PF04784">
    <property type="entry name" value="DUF547"/>
    <property type="match status" value="1"/>
</dbReference>
<feature type="chain" id="PRO_5044770484" description="DUF547 domain-containing protein" evidence="1">
    <location>
        <begin position="19"/>
        <end position="356"/>
    </location>
</feature>
<protein>
    <recommendedName>
        <fullName evidence="2">DUF547 domain-containing protein</fullName>
    </recommendedName>
</protein>
<name>A0ABD3QVK6_9STRA</name>
<feature type="signal peptide" evidence="1">
    <location>
        <begin position="1"/>
        <end position="18"/>
    </location>
</feature>
<evidence type="ECO:0000313" key="4">
    <source>
        <dbReference type="Proteomes" id="UP001530400"/>
    </source>
</evidence>
<gene>
    <name evidence="3" type="ORF">ACHAWO_013727</name>
</gene>